<sequence>MDKQKVMLEAAFNEMLTKNKGAQISSLICCGLLGMNNSSIDYLSIEEIIYLKLVVNLNK</sequence>
<dbReference type="AlphaFoldDB" id="A0A2S7XEQ0"/>
<evidence type="ECO:0000313" key="1">
    <source>
        <dbReference type="EMBL" id="PQJ89819.1"/>
    </source>
</evidence>
<protein>
    <submittedName>
        <fullName evidence="1">Uncharacterized protein</fullName>
    </submittedName>
</protein>
<name>A0A2S7XEQ0_9GAMM</name>
<dbReference type="Proteomes" id="UP000239263">
    <property type="component" value="Unassembled WGS sequence"/>
</dbReference>
<evidence type="ECO:0000313" key="2">
    <source>
        <dbReference type="Proteomes" id="UP000239263"/>
    </source>
</evidence>
<dbReference type="EMBL" id="MSCO01000001">
    <property type="protein sequence ID" value="PQJ89819.1"/>
    <property type="molecule type" value="Genomic_DNA"/>
</dbReference>
<dbReference type="RefSeq" id="WP_105055287.1">
    <property type="nucleotide sequence ID" value="NZ_CAWNRT010000001.1"/>
</dbReference>
<reference evidence="1 2" key="1">
    <citation type="submission" date="2016-12" db="EMBL/GenBank/DDBJ databases">
        <title>Diversity of luminous bacteria.</title>
        <authorList>
            <person name="Yoshizawa S."/>
            <person name="Kogure K."/>
        </authorList>
    </citation>
    <scope>NUCLEOTIDE SEQUENCE [LARGE SCALE GENOMIC DNA]</scope>
    <source>
        <strain evidence="1 2">ATCC 33715</strain>
    </source>
</reference>
<organism evidence="1 2">
    <name type="scientific">Aliivibrio sifiae</name>
    <dbReference type="NCBI Taxonomy" id="566293"/>
    <lineage>
        <taxon>Bacteria</taxon>
        <taxon>Pseudomonadati</taxon>
        <taxon>Pseudomonadota</taxon>
        <taxon>Gammaproteobacteria</taxon>
        <taxon>Vibrionales</taxon>
        <taxon>Vibrionaceae</taxon>
        <taxon>Aliivibrio</taxon>
    </lineage>
</organism>
<gene>
    <name evidence="1" type="ORF">BTO22_09600</name>
</gene>
<accession>A0A2S7XEQ0</accession>
<comment type="caution">
    <text evidence="1">The sequence shown here is derived from an EMBL/GenBank/DDBJ whole genome shotgun (WGS) entry which is preliminary data.</text>
</comment>
<dbReference type="OrthoDB" id="5918212at2"/>
<proteinExistence type="predicted"/>